<dbReference type="AlphaFoldDB" id="O82080"/>
<dbReference type="PROSITE" id="PS00196">
    <property type="entry name" value="COPPER_BLUE"/>
    <property type="match status" value="1"/>
</dbReference>
<keyword evidence="6" id="KW-0732">Signal</keyword>
<feature type="signal peptide" evidence="6">
    <location>
        <begin position="1"/>
        <end position="30"/>
    </location>
</feature>
<dbReference type="InterPro" id="IPR008972">
    <property type="entry name" value="Cupredoxin"/>
</dbReference>
<reference evidence="9" key="5">
    <citation type="journal article" date="2021" name="Nat. Commun.">
        <title>Genomic analyses provide insights into spinach domestication and the genetic basis of agronomic traits.</title>
        <authorList>
            <person name="Cai X."/>
            <person name="Sun X."/>
            <person name="Xu C."/>
            <person name="Sun H."/>
            <person name="Wang X."/>
            <person name="Ge C."/>
            <person name="Zhang Z."/>
            <person name="Wang Q."/>
            <person name="Fei Z."/>
            <person name="Jiao C."/>
            <person name="Wang Q."/>
        </authorList>
    </citation>
    <scope>NUCLEOTIDE SEQUENCE [LARGE SCALE GENOMIC DNA]</scope>
    <source>
        <strain evidence="9">cv. Varoflay</strain>
    </source>
</reference>
<keyword evidence="2" id="KW-0186">Copper</keyword>
<evidence type="ECO:0007829" key="11">
    <source>
        <dbReference type="PDB" id="1F56"/>
    </source>
</evidence>
<feature type="binding site" evidence="11">
    <location>
        <position position="114"/>
    </location>
    <ligand>
        <name>Cu(+)</name>
        <dbReference type="ChEBI" id="CHEBI:49552"/>
    </ligand>
</feature>
<keyword evidence="1 11" id="KW-0479">Metal-binding</keyword>
<reference evidence="10" key="6">
    <citation type="submission" date="2025-04" db="UniProtKB">
        <authorList>
            <consortium name="RefSeq"/>
        </authorList>
    </citation>
    <scope>IDENTIFICATION</scope>
</reference>
<reference evidence="11" key="4">
    <citation type="journal article" date="2000" name="J. Biol. Inorg. Chem.">
        <title>Crystal structure of plantacyanin, a basic blue cupredoxin from spinach.</title>
        <authorList>
            <person name="Einsle O."/>
            <person name="Mehrabian Z."/>
            <person name="Nalbandyan R."/>
            <person name="Messerschmidt A."/>
        </authorList>
    </citation>
    <scope>X-RAY CRYSTALLOGRAPHY (2.05 ANGSTROMS) OF 31-121 IN COMPLEX WITH CU(+)</scope>
    <scope>DISULFIDE BONDS</scope>
</reference>
<dbReference type="PIR" id="T09244">
    <property type="entry name" value="T09244"/>
</dbReference>
<dbReference type="Proteomes" id="UP000813463">
    <property type="component" value="Chromosome 2"/>
</dbReference>
<dbReference type="KEGG" id="soe:110781948"/>
<dbReference type="Pfam" id="PF02298">
    <property type="entry name" value="Cu_bind_like"/>
    <property type="match status" value="1"/>
</dbReference>
<organism evidence="8">
    <name type="scientific">Spinacia oleracea</name>
    <name type="common">Spinach</name>
    <dbReference type="NCBI Taxonomy" id="3562"/>
    <lineage>
        <taxon>Eukaryota</taxon>
        <taxon>Viridiplantae</taxon>
        <taxon>Streptophyta</taxon>
        <taxon>Embryophyta</taxon>
        <taxon>Tracheophyta</taxon>
        <taxon>Spermatophyta</taxon>
        <taxon>Magnoliopsida</taxon>
        <taxon>eudicotyledons</taxon>
        <taxon>Gunneridae</taxon>
        <taxon>Pentapetalae</taxon>
        <taxon>Caryophyllales</taxon>
        <taxon>Chenopodiaceae</taxon>
        <taxon>Chenopodioideae</taxon>
        <taxon>Anserineae</taxon>
        <taxon>Spinacia</taxon>
    </lineage>
</organism>
<dbReference type="FunFam" id="2.60.40.420:FF:000013">
    <property type="entry name" value="basic blue protein-like"/>
    <property type="match status" value="1"/>
</dbReference>
<name>O82080_SPIOL</name>
<evidence type="ECO:0000313" key="8">
    <source>
        <dbReference type="EMBL" id="AAC32448.1"/>
    </source>
</evidence>
<reference evidence="8" key="2">
    <citation type="journal article" date="1996" name="Protein Sci.">
        <title>Cloning, expression, and spectroscopic characterization of Cucumis sativus stellacyanin in its nonglycosylated form.</title>
        <authorList>
            <person name="Nersissian A.M."/>
            <person name="Mehrabian Z.B."/>
            <person name="Nalbandyan R.M."/>
            <person name="Hart P.J."/>
            <person name="Fraczkiewicz G."/>
            <person name="Czernuszewicz R.S."/>
            <person name="Bender C.J."/>
            <person name="Peisach J."/>
            <person name="Herrmann R.G."/>
            <person name="Valentine J.S."/>
        </authorList>
    </citation>
    <scope>NUCLEOTIDE SEQUENCE</scope>
</reference>
<keyword evidence="3" id="KW-1015">Disulfide bond</keyword>
<gene>
    <name evidence="10" type="primary">LOC110781948</name>
</gene>
<dbReference type="PDB" id="1F56">
    <property type="method" value="X-ray"/>
    <property type="resolution" value="2.05 A"/>
    <property type="chains" value="A/B/C=31-121"/>
</dbReference>
<evidence type="ECO:0000313" key="9">
    <source>
        <dbReference type="Proteomes" id="UP000813463"/>
    </source>
</evidence>
<dbReference type="CDD" id="cd11013">
    <property type="entry name" value="Plantacyanin"/>
    <property type="match status" value="1"/>
</dbReference>
<dbReference type="PDBsum" id="1F56"/>
<dbReference type="SMR" id="O82080"/>
<dbReference type="InterPro" id="IPR041844">
    <property type="entry name" value="Plantacyanin"/>
</dbReference>
<feature type="binding site" evidence="11">
    <location>
        <position position="104"/>
    </location>
    <ligand>
        <name>Cu(+)</name>
        <dbReference type="ChEBI" id="CHEBI:49552"/>
    </ligand>
</feature>
<evidence type="ECO:0000313" key="10">
    <source>
        <dbReference type="RefSeq" id="XP_021841688.1"/>
    </source>
</evidence>
<evidence type="ECO:0000256" key="1">
    <source>
        <dbReference type="ARBA" id="ARBA00022723"/>
    </source>
</evidence>
<dbReference type="OrthoDB" id="2011645at2759"/>
<evidence type="ECO:0000256" key="5">
    <source>
        <dbReference type="ARBA" id="ARBA00082491"/>
    </source>
</evidence>
<sequence length="121" mass="12752">MGQGRGSARSALVVGLAILCLLAIVQPTLAAVYNIGWSFNVNGARGKSFRAGDVLVFKYIKGQHNVVAVNGRGYASCSAPRGARTYSSGQDRIKLTRGQNYFICSFPGHCGGGMKIAINAK</sequence>
<evidence type="ECO:0000256" key="4">
    <source>
        <dbReference type="ARBA" id="ARBA00071970"/>
    </source>
</evidence>
<feature type="chain" id="PRO_5014102079" description="Basic blue protein" evidence="6">
    <location>
        <begin position="31"/>
        <end position="121"/>
    </location>
</feature>
<evidence type="ECO:0000256" key="6">
    <source>
        <dbReference type="SAM" id="SignalP"/>
    </source>
</evidence>
<reference evidence="8" key="1">
    <citation type="journal article" date="1996" name="Protein Sci.">
        <title>A missing link in cupredoxins: crystal structure of cucumber stellacyanin at 1.6-A resolution.</title>
        <authorList>
            <person name="Hart P.J."/>
            <person name="Nersissian A.M."/>
            <person name="Herrmann R.G."/>
            <person name="Nalbandyan R.M."/>
            <person name="Valentine J.S."/>
            <person name="Eisenberg D."/>
        </authorList>
    </citation>
    <scope>NUCLEOTIDE SEQUENCE</scope>
</reference>
<dbReference type="Gene3D" id="2.60.40.420">
    <property type="entry name" value="Cupredoxins - blue copper proteins"/>
    <property type="match status" value="1"/>
</dbReference>
<dbReference type="EMBL" id="U76296">
    <property type="protein sequence ID" value="AAC32448.1"/>
    <property type="molecule type" value="mRNA"/>
</dbReference>
<evidence type="ECO:0000256" key="2">
    <source>
        <dbReference type="ARBA" id="ARBA00023008"/>
    </source>
</evidence>
<feature type="binding site" evidence="11">
    <location>
        <position position="64"/>
    </location>
    <ligand>
        <name>Cu(+)</name>
        <dbReference type="ChEBI" id="CHEBI:49552"/>
    </ligand>
</feature>
<evidence type="ECO:0000256" key="3">
    <source>
        <dbReference type="ARBA" id="ARBA00023157"/>
    </source>
</evidence>
<dbReference type="PANTHER" id="PTHR33021">
    <property type="entry name" value="BLUE COPPER PROTEIN"/>
    <property type="match status" value="1"/>
</dbReference>
<accession>O82080</accession>
<protein>
    <recommendedName>
        <fullName evidence="4">Basic blue protein</fullName>
    </recommendedName>
    <alternativeName>
        <fullName evidence="5">Plantacyanin</fullName>
    </alternativeName>
</protein>
<dbReference type="InterPro" id="IPR039391">
    <property type="entry name" value="Phytocyanin-like"/>
</dbReference>
<dbReference type="PROSITE" id="PS51485">
    <property type="entry name" value="PHYTOCYANIN"/>
    <property type="match status" value="1"/>
</dbReference>
<dbReference type="GO" id="GO:0009055">
    <property type="term" value="F:electron transfer activity"/>
    <property type="evidence" value="ECO:0007669"/>
    <property type="project" value="InterPro"/>
</dbReference>
<dbReference type="GO" id="GO:0005886">
    <property type="term" value="C:plasma membrane"/>
    <property type="evidence" value="ECO:0000318"/>
    <property type="project" value="GO_Central"/>
</dbReference>
<dbReference type="STRING" id="3562.O82080"/>
<dbReference type="InterPro" id="IPR028871">
    <property type="entry name" value="BlueCu_1_BS"/>
</dbReference>
<feature type="binding site" evidence="11">
    <location>
        <position position="109"/>
    </location>
    <ligand>
        <name>Cu(+)</name>
        <dbReference type="ChEBI" id="CHEBI:49552"/>
    </ligand>
</feature>
<feature type="domain" description="Phytocyanin" evidence="7">
    <location>
        <begin position="31"/>
        <end position="121"/>
    </location>
</feature>
<dbReference type="InterPro" id="IPR003245">
    <property type="entry name" value="Phytocyanin_dom"/>
</dbReference>
<proteinExistence type="evidence at protein level"/>
<evidence type="ECO:0000259" key="7">
    <source>
        <dbReference type="PROSITE" id="PS51485"/>
    </source>
</evidence>
<keyword evidence="9" id="KW-1185">Reference proteome</keyword>
<keyword evidence="11" id="KW-0002">3D-structure</keyword>
<dbReference type="GeneID" id="110781948"/>
<reference evidence="8" key="3">
    <citation type="journal article" date="1998" name="Protein Sci.">
        <title>Uclacyanins, stellacyanins, and plantacyanins are distinct subfamilies of phytocyanins: plant-specific mononuclear blue copper proteins.</title>
        <authorList>
            <person name="Nersissian A.M."/>
            <person name="Immoos C."/>
            <person name="Hill M.G."/>
            <person name="Hart P.J."/>
            <person name="Williams G."/>
            <person name="Herrmann R.G."/>
            <person name="Valentine J.S."/>
        </authorList>
    </citation>
    <scope>NUCLEOTIDE SEQUENCE</scope>
</reference>
<dbReference type="SUPFAM" id="SSF49503">
    <property type="entry name" value="Cupredoxins"/>
    <property type="match status" value="1"/>
</dbReference>
<dbReference type="RefSeq" id="XP_021841688.1">
    <property type="nucleotide sequence ID" value="XM_021985996.1"/>
</dbReference>
<dbReference type="GO" id="GO:0046872">
    <property type="term" value="F:metal ion binding"/>
    <property type="evidence" value="ECO:0007669"/>
    <property type="project" value="UniProtKB-KW"/>
</dbReference>
<feature type="disulfide bond" evidence="11">
    <location>
        <begin position="77"/>
        <end position="110"/>
    </location>
</feature>
<dbReference type="PANTHER" id="PTHR33021:SF9">
    <property type="entry name" value="PUTATIVE, EXPRESSED-RELATED"/>
    <property type="match status" value="1"/>
</dbReference>